<dbReference type="AlphaFoldDB" id="A0A8S1KZP0"/>
<organism evidence="2 3">
    <name type="scientific">Paramecium sonneborni</name>
    <dbReference type="NCBI Taxonomy" id="65129"/>
    <lineage>
        <taxon>Eukaryota</taxon>
        <taxon>Sar</taxon>
        <taxon>Alveolata</taxon>
        <taxon>Ciliophora</taxon>
        <taxon>Intramacronucleata</taxon>
        <taxon>Oligohymenophorea</taxon>
        <taxon>Peniculida</taxon>
        <taxon>Parameciidae</taxon>
        <taxon>Paramecium</taxon>
    </lineage>
</organism>
<dbReference type="EMBL" id="CAJJDN010000012">
    <property type="protein sequence ID" value="CAD8058653.1"/>
    <property type="molecule type" value="Genomic_DNA"/>
</dbReference>
<feature type="region of interest" description="Disordered" evidence="1">
    <location>
        <begin position="1"/>
        <end position="32"/>
    </location>
</feature>
<evidence type="ECO:0000256" key="1">
    <source>
        <dbReference type="SAM" id="MobiDB-lite"/>
    </source>
</evidence>
<name>A0A8S1KZP0_9CILI</name>
<comment type="caution">
    <text evidence="2">The sequence shown here is derived from an EMBL/GenBank/DDBJ whole genome shotgun (WGS) entry which is preliminary data.</text>
</comment>
<reference evidence="2" key="1">
    <citation type="submission" date="2021-01" db="EMBL/GenBank/DDBJ databases">
        <authorList>
            <consortium name="Genoscope - CEA"/>
            <person name="William W."/>
        </authorList>
    </citation>
    <scope>NUCLEOTIDE SEQUENCE</scope>
</reference>
<accession>A0A8S1KZP0</accession>
<feature type="region of interest" description="Disordered" evidence="1">
    <location>
        <begin position="183"/>
        <end position="203"/>
    </location>
</feature>
<proteinExistence type="predicted"/>
<sequence>MSQSQNAQISSSPKKKQHQYFPAISVKTAESPQKGSVIQSNYLFSQHLQNKINNRKVRRNMESQLEKSYTIRKYLQVNSSAQNDSNMSQSKILQNISATHYKETSMETKQSFSPLRQLNKFEGTLHIKKILDINFTQPDISKKQQSQSSIHNQCILELDQENDDGDKNKTLGVQEQLIMSPIQQTNFKETSNKTESKSKSQSKQNIVLKINQQNKEYKKYASQMIRLIRSTQQALLKEFDQEQLELVSDSKLKKIQRQRERKQALQTAQEGNKNRQLKSMLIALKGQQDKVISECPLFQNLGKINLQNSKTAIQSRKSSHQKIYQQLPLDKQFNDINFHKYSTKSEMCSLETSLELPLQIQKLF</sequence>
<gene>
    <name evidence="2" type="ORF">PSON_ATCC_30995.1.T0120310</name>
</gene>
<dbReference type="OrthoDB" id="304231at2759"/>
<keyword evidence="3" id="KW-1185">Reference proteome</keyword>
<evidence type="ECO:0000313" key="3">
    <source>
        <dbReference type="Proteomes" id="UP000692954"/>
    </source>
</evidence>
<protein>
    <submittedName>
        <fullName evidence="2">Uncharacterized protein</fullName>
    </submittedName>
</protein>
<evidence type="ECO:0000313" key="2">
    <source>
        <dbReference type="EMBL" id="CAD8058653.1"/>
    </source>
</evidence>
<feature type="compositionally biased region" description="Polar residues" evidence="1">
    <location>
        <begin position="1"/>
        <end position="12"/>
    </location>
</feature>
<dbReference type="Proteomes" id="UP000692954">
    <property type="component" value="Unassembled WGS sequence"/>
</dbReference>